<feature type="transmembrane region" description="Helical" evidence="2">
    <location>
        <begin position="12"/>
        <end position="32"/>
    </location>
</feature>
<evidence type="ECO:0000256" key="2">
    <source>
        <dbReference type="SAM" id="Phobius"/>
    </source>
</evidence>
<dbReference type="AlphaFoldDB" id="A0A8J8T6H1"/>
<evidence type="ECO:0000313" key="4">
    <source>
        <dbReference type="Proteomes" id="UP000785679"/>
    </source>
</evidence>
<sequence>MLDGERPKYKRLYNMCSVSGLVMNGVFIVTLPSGMHKALFGVNQCAVFITGVTLCGVIPAFFIDEELRKQQMTMFYKFFKKIETLKKRSRSMSNASPGGGFNQSPGGGGRTSMVIRKFEIEQQQPGEFQLQIRKFEQGSEIIEEESEQSDGQSEQSEQQRKRKMLNPEEIVQSARKSKRSMQTSQRLCSMTARVYLKWQQERGQEKCQSCDPYYPHLRCGRVCSIQAFFASEQRHALSQSSIPGRCGLFT</sequence>
<accession>A0A8J8T6H1</accession>
<keyword evidence="2" id="KW-0472">Membrane</keyword>
<gene>
    <name evidence="3" type="ORF">FGO68_gene4820</name>
</gene>
<feature type="region of interest" description="Disordered" evidence="1">
    <location>
        <begin position="142"/>
        <end position="183"/>
    </location>
</feature>
<name>A0A8J8T6H1_HALGN</name>
<organism evidence="3 4">
    <name type="scientific">Halteria grandinella</name>
    <dbReference type="NCBI Taxonomy" id="5974"/>
    <lineage>
        <taxon>Eukaryota</taxon>
        <taxon>Sar</taxon>
        <taxon>Alveolata</taxon>
        <taxon>Ciliophora</taxon>
        <taxon>Intramacronucleata</taxon>
        <taxon>Spirotrichea</taxon>
        <taxon>Stichotrichia</taxon>
        <taxon>Sporadotrichida</taxon>
        <taxon>Halteriidae</taxon>
        <taxon>Halteria</taxon>
    </lineage>
</organism>
<reference evidence="3" key="1">
    <citation type="submission" date="2019-06" db="EMBL/GenBank/DDBJ databases">
        <authorList>
            <person name="Zheng W."/>
        </authorList>
    </citation>
    <scope>NUCLEOTIDE SEQUENCE</scope>
    <source>
        <strain evidence="3">QDHG01</strain>
    </source>
</reference>
<keyword evidence="2" id="KW-1133">Transmembrane helix</keyword>
<dbReference type="EMBL" id="RRYP01004152">
    <property type="protein sequence ID" value="TNV83118.1"/>
    <property type="molecule type" value="Genomic_DNA"/>
</dbReference>
<proteinExistence type="predicted"/>
<keyword evidence="4" id="KW-1185">Reference proteome</keyword>
<feature type="region of interest" description="Disordered" evidence="1">
    <location>
        <begin position="89"/>
        <end position="109"/>
    </location>
</feature>
<feature type="transmembrane region" description="Helical" evidence="2">
    <location>
        <begin position="38"/>
        <end position="63"/>
    </location>
</feature>
<protein>
    <submittedName>
        <fullName evidence="3">Uncharacterized protein</fullName>
    </submittedName>
</protein>
<dbReference type="Proteomes" id="UP000785679">
    <property type="component" value="Unassembled WGS sequence"/>
</dbReference>
<keyword evidence="2" id="KW-0812">Transmembrane</keyword>
<evidence type="ECO:0000256" key="1">
    <source>
        <dbReference type="SAM" id="MobiDB-lite"/>
    </source>
</evidence>
<comment type="caution">
    <text evidence="3">The sequence shown here is derived from an EMBL/GenBank/DDBJ whole genome shotgun (WGS) entry which is preliminary data.</text>
</comment>
<evidence type="ECO:0000313" key="3">
    <source>
        <dbReference type="EMBL" id="TNV83118.1"/>
    </source>
</evidence>
<feature type="compositionally biased region" description="Gly residues" evidence="1">
    <location>
        <begin position="97"/>
        <end position="109"/>
    </location>
</feature>